<accession>A0AAX4JUB6</accession>
<feature type="region of interest" description="Disordered" evidence="10">
    <location>
        <begin position="1"/>
        <end position="22"/>
    </location>
</feature>
<dbReference type="InterPro" id="IPR013883">
    <property type="entry name" value="TF_Iwr1_dom"/>
</dbReference>
<name>A0AAX4JUB6_9TREE</name>
<feature type="compositionally biased region" description="Acidic residues" evidence="10">
    <location>
        <begin position="298"/>
        <end position="310"/>
    </location>
</feature>
<comment type="similarity">
    <text evidence="4">Belongs to the IWR1/SLC7A6OS family.</text>
</comment>
<keyword evidence="13" id="KW-1185">Reference proteome</keyword>
<feature type="compositionally biased region" description="Acidic residues" evidence="10">
    <location>
        <begin position="338"/>
        <end position="356"/>
    </location>
</feature>
<evidence type="ECO:0000256" key="9">
    <source>
        <dbReference type="ARBA" id="ARBA00023242"/>
    </source>
</evidence>
<evidence type="ECO:0000256" key="4">
    <source>
        <dbReference type="ARBA" id="ARBA00010218"/>
    </source>
</evidence>
<evidence type="ECO:0000256" key="3">
    <source>
        <dbReference type="ARBA" id="ARBA00004496"/>
    </source>
</evidence>
<evidence type="ECO:0000313" key="12">
    <source>
        <dbReference type="EMBL" id="WWC88389.1"/>
    </source>
</evidence>
<feature type="compositionally biased region" description="Polar residues" evidence="10">
    <location>
        <begin position="110"/>
        <end position="139"/>
    </location>
</feature>
<protein>
    <recommendedName>
        <fullName evidence="5">Probable RNA polymerase II nuclear localization protein SLC7A6OS</fullName>
    </recommendedName>
</protein>
<feature type="compositionally biased region" description="Low complexity" evidence="10">
    <location>
        <begin position="1"/>
        <end position="21"/>
    </location>
</feature>
<dbReference type="EMBL" id="CP144101">
    <property type="protein sequence ID" value="WWC88389.1"/>
    <property type="molecule type" value="Genomic_DNA"/>
</dbReference>
<dbReference type="Proteomes" id="UP001355207">
    <property type="component" value="Chromosome 4"/>
</dbReference>
<comment type="function">
    <text evidence="1">Directs RNA polymerase II nuclear import.</text>
</comment>
<dbReference type="RefSeq" id="XP_066075152.1">
    <property type="nucleotide sequence ID" value="XM_066219055.1"/>
</dbReference>
<dbReference type="PANTHER" id="PTHR31196:SF2">
    <property type="entry name" value="RNA POLYMERASE II NUCLEAR LOCALIZATION PROTEIN SLC7A6OS-RELATED"/>
    <property type="match status" value="1"/>
</dbReference>
<feature type="domain" description="Transcription factor Iwr1" evidence="11">
    <location>
        <begin position="253"/>
        <end position="321"/>
    </location>
</feature>
<keyword evidence="7" id="KW-0963">Cytoplasm</keyword>
<dbReference type="GO" id="GO:0015031">
    <property type="term" value="P:protein transport"/>
    <property type="evidence" value="ECO:0007669"/>
    <property type="project" value="UniProtKB-KW"/>
</dbReference>
<feature type="region of interest" description="Disordered" evidence="10">
    <location>
        <begin position="288"/>
        <end position="362"/>
    </location>
</feature>
<dbReference type="PANTHER" id="PTHR31196">
    <property type="entry name" value="RNA POLYMERASE II NUCLEAR LOCALIZATION PROTEIN SLC7A6OS-RELATED"/>
    <property type="match status" value="1"/>
</dbReference>
<comment type="subcellular location">
    <subcellularLocation>
        <location evidence="3">Cytoplasm</location>
    </subcellularLocation>
    <subcellularLocation>
        <location evidence="2">Nucleus</location>
    </subcellularLocation>
</comment>
<organism evidence="12 13">
    <name type="scientific">Kwoniella dendrophila CBS 6074</name>
    <dbReference type="NCBI Taxonomy" id="1295534"/>
    <lineage>
        <taxon>Eukaryota</taxon>
        <taxon>Fungi</taxon>
        <taxon>Dikarya</taxon>
        <taxon>Basidiomycota</taxon>
        <taxon>Agaricomycotina</taxon>
        <taxon>Tremellomycetes</taxon>
        <taxon>Tremellales</taxon>
        <taxon>Cryptococcaceae</taxon>
        <taxon>Kwoniella</taxon>
    </lineage>
</organism>
<dbReference type="GO" id="GO:0005634">
    <property type="term" value="C:nucleus"/>
    <property type="evidence" value="ECO:0007669"/>
    <property type="project" value="UniProtKB-SubCell"/>
</dbReference>
<evidence type="ECO:0000313" key="13">
    <source>
        <dbReference type="Proteomes" id="UP001355207"/>
    </source>
</evidence>
<feature type="region of interest" description="Disordered" evidence="10">
    <location>
        <begin position="49"/>
        <end position="172"/>
    </location>
</feature>
<keyword evidence="9" id="KW-0539">Nucleus</keyword>
<gene>
    <name evidence="12" type="ORF">L201_003300</name>
</gene>
<evidence type="ECO:0000256" key="10">
    <source>
        <dbReference type="SAM" id="MobiDB-lite"/>
    </source>
</evidence>
<evidence type="ECO:0000256" key="5">
    <source>
        <dbReference type="ARBA" id="ARBA00017036"/>
    </source>
</evidence>
<evidence type="ECO:0000256" key="6">
    <source>
        <dbReference type="ARBA" id="ARBA00022448"/>
    </source>
</evidence>
<feature type="compositionally biased region" description="Acidic residues" evidence="10">
    <location>
        <begin position="318"/>
        <end position="327"/>
    </location>
</feature>
<evidence type="ECO:0000256" key="7">
    <source>
        <dbReference type="ARBA" id="ARBA00022490"/>
    </source>
</evidence>
<evidence type="ECO:0000259" key="11">
    <source>
        <dbReference type="Pfam" id="PF08574"/>
    </source>
</evidence>
<feature type="compositionally biased region" description="Low complexity" evidence="10">
    <location>
        <begin position="288"/>
        <end position="297"/>
    </location>
</feature>
<dbReference type="GO" id="GO:0032502">
    <property type="term" value="P:developmental process"/>
    <property type="evidence" value="ECO:0007669"/>
    <property type="project" value="TreeGrafter"/>
</dbReference>
<evidence type="ECO:0000256" key="2">
    <source>
        <dbReference type="ARBA" id="ARBA00004123"/>
    </source>
</evidence>
<proteinExistence type="inferred from homology"/>
<dbReference type="AlphaFoldDB" id="A0AAX4JUB6"/>
<evidence type="ECO:0000256" key="8">
    <source>
        <dbReference type="ARBA" id="ARBA00022927"/>
    </source>
</evidence>
<keyword evidence="6" id="KW-0813">Transport</keyword>
<keyword evidence="8" id="KW-0653">Protein transport</keyword>
<sequence length="362" mass="39925">MAYSQPPQIPNSNNGGPSNPSYTVLRIKRKATEAPLSSLVIQDLEPRLRAKRRRDVSGKPRGVFRLAETVPDTWQGKGQEGEVLKTRIQGLISSSSQPDSPVSLPKSPLAPTQSIKPTQPSPPINDTTISTQNEAGPSTSSQPLLNPPPRSSSLNQSQTQYRVIPPMSPRTKAMLPPRIMTIAETENGESPLVFVDAQAVPPSAGQSRNITQASNPEEEKEMASFLPMLEEYLKLEETAKKPDPASISTPIEDEWVYDLYYRDNNSVSLGIGVGDGVTIGELLGFEDISPPSSISGSEPEDEADEDSNDEDYYRNDYPEDEDADEDMVGFNAANNWSDEFDDDENSEDEYQDEEDRGEWGYR</sequence>
<evidence type="ECO:0000256" key="1">
    <source>
        <dbReference type="ARBA" id="ARBA00003202"/>
    </source>
</evidence>
<dbReference type="GO" id="GO:0005737">
    <property type="term" value="C:cytoplasm"/>
    <property type="evidence" value="ECO:0007669"/>
    <property type="project" value="UniProtKB-SubCell"/>
</dbReference>
<dbReference type="Pfam" id="PF08574">
    <property type="entry name" value="Iwr1"/>
    <property type="match status" value="1"/>
</dbReference>
<dbReference type="GeneID" id="91093970"/>
<reference evidence="12 13" key="1">
    <citation type="submission" date="2024-01" db="EMBL/GenBank/DDBJ databases">
        <title>Comparative genomics of Cryptococcus and Kwoniella reveals pathogenesis evolution and contrasting modes of karyotype evolution via chromosome fusion or intercentromeric recombination.</title>
        <authorList>
            <person name="Coelho M.A."/>
            <person name="David-Palma M."/>
            <person name="Shea T."/>
            <person name="Bowers K."/>
            <person name="McGinley-Smith S."/>
            <person name="Mohammad A.W."/>
            <person name="Gnirke A."/>
            <person name="Yurkov A.M."/>
            <person name="Nowrousian M."/>
            <person name="Sun S."/>
            <person name="Cuomo C.A."/>
            <person name="Heitman J."/>
        </authorList>
    </citation>
    <scope>NUCLEOTIDE SEQUENCE [LARGE SCALE GENOMIC DNA]</scope>
    <source>
        <strain evidence="12 13">CBS 6074</strain>
    </source>
</reference>
<dbReference type="InterPro" id="IPR040218">
    <property type="entry name" value="SLC7A6OS"/>
</dbReference>
<feature type="compositionally biased region" description="Low complexity" evidence="10">
    <location>
        <begin position="93"/>
        <end position="105"/>
    </location>
</feature>